<keyword evidence="9" id="KW-1133">Transmembrane helix</keyword>
<evidence type="ECO:0000256" key="3">
    <source>
        <dbReference type="ARBA" id="ARBA00022448"/>
    </source>
</evidence>
<evidence type="ECO:0000256" key="6">
    <source>
        <dbReference type="ARBA" id="ARBA00023136"/>
    </source>
</evidence>
<feature type="region of interest" description="Disordered" evidence="8">
    <location>
        <begin position="50"/>
        <end position="70"/>
    </location>
</feature>
<feature type="domain" description="Cytochrome oxidase subunit II copper A binding" evidence="10">
    <location>
        <begin position="199"/>
        <end position="228"/>
    </location>
</feature>
<keyword evidence="6 9" id="KW-0472">Membrane</keyword>
<dbReference type="AlphaFoldDB" id="A0A024V0Y7"/>
<name>A0A024V0Y7_PLAFA</name>
<dbReference type="Proteomes" id="UP000030690">
    <property type="component" value="Unassembled WGS sequence"/>
</dbReference>
<organism evidence="11 12">
    <name type="scientific">Plasmodium falciparum Vietnam Oak-Knoll</name>
    <name type="common">FVO</name>
    <dbReference type="NCBI Taxonomy" id="1036723"/>
    <lineage>
        <taxon>Eukaryota</taxon>
        <taxon>Sar</taxon>
        <taxon>Alveolata</taxon>
        <taxon>Apicomplexa</taxon>
        <taxon>Aconoidasida</taxon>
        <taxon>Haemosporida</taxon>
        <taxon>Plasmodiidae</taxon>
        <taxon>Plasmodium</taxon>
        <taxon>Plasmodium (Laverania)</taxon>
    </lineage>
</organism>
<evidence type="ECO:0000256" key="7">
    <source>
        <dbReference type="ARBA" id="ARBA00049512"/>
    </source>
</evidence>
<evidence type="ECO:0000256" key="8">
    <source>
        <dbReference type="SAM" id="MobiDB-lite"/>
    </source>
</evidence>
<dbReference type="GO" id="GO:0016020">
    <property type="term" value="C:membrane"/>
    <property type="evidence" value="ECO:0007669"/>
    <property type="project" value="UniProtKB-SubCell"/>
</dbReference>
<protein>
    <recommendedName>
        <fullName evidence="10">Cytochrome oxidase subunit II copper A binding domain-containing protein</fullName>
    </recommendedName>
</protein>
<dbReference type="InterPro" id="IPR036257">
    <property type="entry name" value="Cyt_c_oxidase_su2_TM_sf"/>
</dbReference>
<dbReference type="GO" id="GO:0004129">
    <property type="term" value="F:cytochrome-c oxidase activity"/>
    <property type="evidence" value="ECO:0007669"/>
    <property type="project" value="UniProtKB-EC"/>
</dbReference>
<evidence type="ECO:0000256" key="9">
    <source>
        <dbReference type="SAM" id="Phobius"/>
    </source>
</evidence>
<comment type="subcellular location">
    <subcellularLocation>
        <location evidence="2">Membrane</location>
    </subcellularLocation>
</comment>
<evidence type="ECO:0000256" key="2">
    <source>
        <dbReference type="ARBA" id="ARBA00004370"/>
    </source>
</evidence>
<dbReference type="PRINTS" id="PR01166">
    <property type="entry name" value="CYCOXIDASEII"/>
</dbReference>
<keyword evidence="4 9" id="KW-0812">Transmembrane</keyword>
<feature type="transmembrane region" description="Helical" evidence="9">
    <location>
        <begin position="171"/>
        <end position="194"/>
    </location>
</feature>
<keyword evidence="3" id="KW-0813">Transport</keyword>
<accession>A0A024V0Y7</accession>
<reference evidence="11 12" key="2">
    <citation type="submission" date="2013-02" db="EMBL/GenBank/DDBJ databases">
        <title>The Genome Sequence of Plasmodium falciparum Vietnam Oak-Knoll (FVO).</title>
        <authorList>
            <consortium name="The Broad Institute Genome Sequencing Platform"/>
            <consortium name="The Broad Institute Genome Sequencing Center for Infectious Disease"/>
            <person name="Neafsey D."/>
            <person name="Cheeseman I."/>
            <person name="Volkman S."/>
            <person name="Adams J."/>
            <person name="Walker B."/>
            <person name="Young S.K."/>
            <person name="Zeng Q."/>
            <person name="Gargeya S."/>
            <person name="Fitzgerald M."/>
            <person name="Haas B."/>
            <person name="Abouelleil A."/>
            <person name="Alvarado L."/>
            <person name="Arachchi H.M."/>
            <person name="Berlin A.M."/>
            <person name="Chapman S.B."/>
            <person name="Dewar J."/>
            <person name="Goldberg J."/>
            <person name="Griggs A."/>
            <person name="Gujja S."/>
            <person name="Hansen M."/>
            <person name="Howarth C."/>
            <person name="Imamovic A."/>
            <person name="Larimer J."/>
            <person name="McCowan C."/>
            <person name="Murphy C."/>
            <person name="Neiman D."/>
            <person name="Pearson M."/>
            <person name="Priest M."/>
            <person name="Roberts A."/>
            <person name="Saif S."/>
            <person name="Shea T."/>
            <person name="Sisk P."/>
            <person name="Sykes S."/>
            <person name="Wortman J."/>
            <person name="Nusbaum C."/>
            <person name="Birren B."/>
        </authorList>
    </citation>
    <scope>NUCLEOTIDE SEQUENCE [LARGE SCALE GENOMIC DNA]</scope>
    <source>
        <strain evidence="12">Vietnam Oak-Knoll (FVO)</strain>
    </source>
</reference>
<comment type="catalytic activity">
    <reaction evidence="7">
        <text>4 Fe(II)-[cytochrome c] + O2 + 8 H(+)(in) = 4 Fe(III)-[cytochrome c] + 2 H2O + 4 H(+)(out)</text>
        <dbReference type="Rhea" id="RHEA:11436"/>
        <dbReference type="Rhea" id="RHEA-COMP:10350"/>
        <dbReference type="Rhea" id="RHEA-COMP:14399"/>
        <dbReference type="ChEBI" id="CHEBI:15377"/>
        <dbReference type="ChEBI" id="CHEBI:15378"/>
        <dbReference type="ChEBI" id="CHEBI:15379"/>
        <dbReference type="ChEBI" id="CHEBI:29033"/>
        <dbReference type="ChEBI" id="CHEBI:29034"/>
        <dbReference type="EC" id="7.1.1.9"/>
    </reaction>
    <physiologicalReaction direction="left-to-right" evidence="7">
        <dbReference type="Rhea" id="RHEA:11437"/>
    </physiologicalReaction>
</comment>
<dbReference type="EMBL" id="KI925141">
    <property type="protein sequence ID" value="ETW16653.1"/>
    <property type="molecule type" value="Genomic_DNA"/>
</dbReference>
<proteinExistence type="predicted"/>
<dbReference type="OrthoDB" id="412083at2759"/>
<evidence type="ECO:0000313" key="12">
    <source>
        <dbReference type="Proteomes" id="UP000030690"/>
    </source>
</evidence>
<gene>
    <name evidence="11" type="ORF">PFFVO_04513</name>
</gene>
<sequence length="228" mass="27262">MFKFNSKLYIGLRNINQIINKKNVNYIKPNVLGNMPFKYKEFATVNKSDHSDKIKKTNNNAHTKNNHEHESHTKGFYHHIDHHHGDPRAHLNEDGTRKPEYDFNNFHWDDYWANTPKQNIVIVNGQKMIKGDETKPMEYLFNVSQQNIPFWARTRLNVWGNYNMVLKVEFLFFWIPTLIIFSIAIPCFTMLYMLDEIVHTTMTVKVIGRQWYWIYEVESPPDDDDNHE</sequence>
<evidence type="ECO:0000256" key="4">
    <source>
        <dbReference type="ARBA" id="ARBA00022692"/>
    </source>
</evidence>
<evidence type="ECO:0000256" key="5">
    <source>
        <dbReference type="ARBA" id="ARBA00022982"/>
    </source>
</evidence>
<evidence type="ECO:0000256" key="1">
    <source>
        <dbReference type="ARBA" id="ARBA00001935"/>
    </source>
</evidence>
<keyword evidence="5" id="KW-0249">Electron transport</keyword>
<reference evidence="11 12" key="1">
    <citation type="submission" date="2013-02" db="EMBL/GenBank/DDBJ databases">
        <title>The Genome Annotation of Plasmodium falciparum Vietnam Oak-Knoll (FVO).</title>
        <authorList>
            <consortium name="The Broad Institute Genome Sequencing Platform"/>
            <consortium name="The Broad Institute Genome Sequencing Center for Infectious Disease"/>
            <person name="Neafsey D."/>
            <person name="Hoffman S."/>
            <person name="Volkman S."/>
            <person name="Rosenthal P."/>
            <person name="Walker B."/>
            <person name="Young S.K."/>
            <person name="Zeng Q."/>
            <person name="Gargeya S."/>
            <person name="Fitzgerald M."/>
            <person name="Haas B."/>
            <person name="Abouelleil A."/>
            <person name="Allen A.W."/>
            <person name="Alvarado L."/>
            <person name="Arachchi H.M."/>
            <person name="Berlin A.M."/>
            <person name="Chapman S.B."/>
            <person name="Gainer-Dewar J."/>
            <person name="Goldberg J."/>
            <person name="Griggs A."/>
            <person name="Gujja S."/>
            <person name="Hansen M."/>
            <person name="Howarth C."/>
            <person name="Imamovic A."/>
            <person name="Ireland A."/>
            <person name="Larimer J."/>
            <person name="McCowan C."/>
            <person name="Murphy C."/>
            <person name="Pearson M."/>
            <person name="Poon T.W."/>
            <person name="Priest M."/>
            <person name="Roberts A."/>
            <person name="Saif S."/>
            <person name="Shea T."/>
            <person name="Sisk P."/>
            <person name="Sykes S."/>
            <person name="Wortman J."/>
            <person name="Nusbaum C."/>
            <person name="Birren B."/>
        </authorList>
    </citation>
    <scope>NUCLEOTIDE SEQUENCE [LARGE SCALE GENOMIC DNA]</scope>
    <source>
        <strain evidence="12">Vietnam Oak-Knoll (FVO)</strain>
    </source>
</reference>
<dbReference type="InterPro" id="IPR008972">
    <property type="entry name" value="Cupredoxin"/>
</dbReference>
<dbReference type="PROSITE" id="PS50857">
    <property type="entry name" value="COX2_CUA"/>
    <property type="match status" value="1"/>
</dbReference>
<comment type="cofactor">
    <cofactor evidence="1">
        <name>Cu cation</name>
        <dbReference type="ChEBI" id="CHEBI:23378"/>
    </cofactor>
</comment>
<evidence type="ECO:0000313" key="11">
    <source>
        <dbReference type="EMBL" id="ETW16653.1"/>
    </source>
</evidence>
<dbReference type="Gene3D" id="2.60.40.420">
    <property type="entry name" value="Cupredoxins - blue copper proteins"/>
    <property type="match status" value="1"/>
</dbReference>
<dbReference type="Gene3D" id="1.10.287.90">
    <property type="match status" value="1"/>
</dbReference>
<evidence type="ECO:0000259" key="10">
    <source>
        <dbReference type="PROSITE" id="PS50857"/>
    </source>
</evidence>
<dbReference type="InterPro" id="IPR002429">
    <property type="entry name" value="CcO_II-like_C"/>
</dbReference>
<dbReference type="GO" id="GO:0005507">
    <property type="term" value="F:copper ion binding"/>
    <property type="evidence" value="ECO:0007669"/>
    <property type="project" value="InterPro"/>
</dbReference>